<dbReference type="NCBIfam" id="TIGR04222">
    <property type="entry name" value="near_uncomplex"/>
    <property type="match status" value="1"/>
</dbReference>
<accession>A0ABV7ZLB6</accession>
<keyword evidence="1" id="KW-0812">Transmembrane</keyword>
<organism evidence="2 3">
    <name type="scientific">Corynebacterium hansenii</name>
    <dbReference type="NCBI Taxonomy" id="394964"/>
    <lineage>
        <taxon>Bacteria</taxon>
        <taxon>Bacillati</taxon>
        <taxon>Actinomycetota</taxon>
        <taxon>Actinomycetes</taxon>
        <taxon>Mycobacteriales</taxon>
        <taxon>Corynebacteriaceae</taxon>
        <taxon>Corynebacterium</taxon>
    </lineage>
</organism>
<gene>
    <name evidence="2" type="ORF">ACFORJ_04130</name>
</gene>
<name>A0ABV7ZLB6_9CORY</name>
<dbReference type="EMBL" id="JBHRZN010000001">
    <property type="protein sequence ID" value="MFC3849357.1"/>
    <property type="molecule type" value="Genomic_DNA"/>
</dbReference>
<keyword evidence="3" id="KW-1185">Reference proteome</keyword>
<reference evidence="3" key="1">
    <citation type="journal article" date="2019" name="Int. J. Syst. Evol. Microbiol.">
        <title>The Global Catalogue of Microorganisms (GCM) 10K type strain sequencing project: providing services to taxonomists for standard genome sequencing and annotation.</title>
        <authorList>
            <consortium name="The Broad Institute Genomics Platform"/>
            <consortium name="The Broad Institute Genome Sequencing Center for Infectious Disease"/>
            <person name="Wu L."/>
            <person name="Ma J."/>
        </authorList>
    </citation>
    <scope>NUCLEOTIDE SEQUENCE [LARGE SCALE GENOMIC DNA]</scope>
    <source>
        <strain evidence="3">CCUG 53252</strain>
    </source>
</reference>
<proteinExistence type="predicted"/>
<protein>
    <submittedName>
        <fullName evidence="2">TIGR04222 domain-containing membrane protein</fullName>
    </submittedName>
</protein>
<dbReference type="Proteomes" id="UP001595751">
    <property type="component" value="Unassembled WGS sequence"/>
</dbReference>
<evidence type="ECO:0000256" key="1">
    <source>
        <dbReference type="SAM" id="Phobius"/>
    </source>
</evidence>
<feature type="transmembrane region" description="Helical" evidence="1">
    <location>
        <begin position="212"/>
        <end position="231"/>
    </location>
</feature>
<feature type="transmembrane region" description="Helical" evidence="1">
    <location>
        <begin position="185"/>
        <end position="206"/>
    </location>
</feature>
<sequence length="337" mass="35280">MTSFEYFLFYSRPLWGIDGPTWLVLMGAAFVVGIAVWLVADIVEKSRARRAVREASSTHVGWAQQTAATMAPAYAAYLCGGRRRVTDLAFAELALSGAVPQMQYSRRRIMLAPEVKQGAGQWAPGVAGPSQGLSPVAVAMLESARRSGKLKKRSGRAAAREVAAVRAELVRGGLVKPARFRPHTVIALIAFAVFVLVNVVRAYIAASNYRPVSFMVFLLIVMIATVALVAASRTAPEVTDVELTDRGRQVRAALENEVSRLGDTVAMLPSRGQGLMIVAVGGLAAAAIVPQVLVQSYSSMMWSSPFTGGDSSSSMSGCGGSSCGSGCGGGGCGGCGS</sequence>
<feature type="transmembrane region" description="Helical" evidence="1">
    <location>
        <begin position="275"/>
        <end position="294"/>
    </location>
</feature>
<keyword evidence="1" id="KW-0472">Membrane</keyword>
<dbReference type="InterPro" id="IPR026467">
    <property type="entry name" value="Ser/Gly_Cys_C_dom"/>
</dbReference>
<keyword evidence="1" id="KW-1133">Transmembrane helix</keyword>
<evidence type="ECO:0000313" key="2">
    <source>
        <dbReference type="EMBL" id="MFC3849357.1"/>
    </source>
</evidence>
<evidence type="ECO:0000313" key="3">
    <source>
        <dbReference type="Proteomes" id="UP001595751"/>
    </source>
</evidence>
<feature type="transmembrane region" description="Helical" evidence="1">
    <location>
        <begin position="20"/>
        <end position="40"/>
    </location>
</feature>
<comment type="caution">
    <text evidence="2">The sequence shown here is derived from an EMBL/GenBank/DDBJ whole genome shotgun (WGS) entry which is preliminary data.</text>
</comment>
<dbReference type="RefSeq" id="WP_290290899.1">
    <property type="nucleotide sequence ID" value="NZ_CP047211.1"/>
</dbReference>